<name>A0A699Z8M3_HAELA</name>
<accession>A0A699Z8M3</accession>
<comment type="caution">
    <text evidence="1">The sequence shown here is derived from an EMBL/GenBank/DDBJ whole genome shotgun (WGS) entry which is preliminary data.</text>
</comment>
<sequence length="48" mass="5199">MVNSINSSSELLRCLELPWPIMKASWQSSCSPAVQVSAGAEHQGRVRG</sequence>
<evidence type="ECO:0000313" key="2">
    <source>
        <dbReference type="Proteomes" id="UP000485058"/>
    </source>
</evidence>
<organism evidence="1 2">
    <name type="scientific">Haematococcus lacustris</name>
    <name type="common">Green alga</name>
    <name type="synonym">Haematococcus pluvialis</name>
    <dbReference type="NCBI Taxonomy" id="44745"/>
    <lineage>
        <taxon>Eukaryota</taxon>
        <taxon>Viridiplantae</taxon>
        <taxon>Chlorophyta</taxon>
        <taxon>core chlorophytes</taxon>
        <taxon>Chlorophyceae</taxon>
        <taxon>CS clade</taxon>
        <taxon>Chlamydomonadales</taxon>
        <taxon>Haematococcaceae</taxon>
        <taxon>Haematococcus</taxon>
    </lineage>
</organism>
<gene>
    <name evidence="1" type="ORF">HaLaN_14650</name>
</gene>
<dbReference type="Proteomes" id="UP000485058">
    <property type="component" value="Unassembled WGS sequence"/>
</dbReference>
<evidence type="ECO:0000313" key="1">
    <source>
        <dbReference type="EMBL" id="GFH17925.1"/>
    </source>
</evidence>
<dbReference type="EMBL" id="BLLF01001223">
    <property type="protein sequence ID" value="GFH17925.1"/>
    <property type="molecule type" value="Genomic_DNA"/>
</dbReference>
<reference evidence="1 2" key="1">
    <citation type="submission" date="2020-02" db="EMBL/GenBank/DDBJ databases">
        <title>Draft genome sequence of Haematococcus lacustris strain NIES-144.</title>
        <authorList>
            <person name="Morimoto D."/>
            <person name="Nakagawa S."/>
            <person name="Yoshida T."/>
            <person name="Sawayama S."/>
        </authorList>
    </citation>
    <scope>NUCLEOTIDE SEQUENCE [LARGE SCALE GENOMIC DNA]</scope>
    <source>
        <strain evidence="1 2">NIES-144</strain>
    </source>
</reference>
<dbReference type="AlphaFoldDB" id="A0A699Z8M3"/>
<keyword evidence="2" id="KW-1185">Reference proteome</keyword>
<proteinExistence type="predicted"/>
<protein>
    <submittedName>
        <fullName evidence="1">Uncharacterized protein</fullName>
    </submittedName>
</protein>